<feature type="transmembrane region" description="Helical" evidence="7">
    <location>
        <begin position="445"/>
        <end position="465"/>
    </location>
</feature>
<evidence type="ECO:0000256" key="3">
    <source>
        <dbReference type="ARBA" id="ARBA00022692"/>
    </source>
</evidence>
<dbReference type="InterPro" id="IPR011701">
    <property type="entry name" value="MFS"/>
</dbReference>
<feature type="compositionally biased region" description="Low complexity" evidence="6">
    <location>
        <begin position="33"/>
        <end position="45"/>
    </location>
</feature>
<dbReference type="PANTHER" id="PTHR23527">
    <property type="entry name" value="BLL3282 PROTEIN"/>
    <property type="match status" value="1"/>
</dbReference>
<dbReference type="InterPro" id="IPR036259">
    <property type="entry name" value="MFS_trans_sf"/>
</dbReference>
<evidence type="ECO:0000313" key="10">
    <source>
        <dbReference type="Proteomes" id="UP001304683"/>
    </source>
</evidence>
<feature type="transmembrane region" description="Helical" evidence="7">
    <location>
        <begin position="313"/>
        <end position="335"/>
    </location>
</feature>
<protein>
    <submittedName>
        <fullName evidence="9">MFS transporter</fullName>
    </submittedName>
</protein>
<dbReference type="EMBL" id="CP132508">
    <property type="protein sequence ID" value="WPD20066.1"/>
    <property type="molecule type" value="Genomic_DNA"/>
</dbReference>
<keyword evidence="2" id="KW-0813">Transport</keyword>
<dbReference type="PROSITE" id="PS50850">
    <property type="entry name" value="MFS"/>
    <property type="match status" value="1"/>
</dbReference>
<feature type="transmembrane region" description="Helical" evidence="7">
    <location>
        <begin position="278"/>
        <end position="301"/>
    </location>
</feature>
<feature type="transmembrane region" description="Helical" evidence="7">
    <location>
        <begin position="184"/>
        <end position="202"/>
    </location>
</feature>
<evidence type="ECO:0000259" key="8">
    <source>
        <dbReference type="PROSITE" id="PS50850"/>
    </source>
</evidence>
<feature type="transmembrane region" description="Helical" evidence="7">
    <location>
        <begin position="347"/>
        <end position="369"/>
    </location>
</feature>
<feature type="transmembrane region" description="Helical" evidence="7">
    <location>
        <begin position="83"/>
        <end position="107"/>
    </location>
</feature>
<feature type="compositionally biased region" description="Gly residues" evidence="6">
    <location>
        <begin position="9"/>
        <end position="19"/>
    </location>
</feature>
<comment type="subcellular location">
    <subcellularLocation>
        <location evidence="1">Cell membrane</location>
        <topology evidence="1">Multi-pass membrane protein</topology>
    </subcellularLocation>
</comment>
<organism evidence="9 10">
    <name type="scientific">Thermaerobacter composti</name>
    <dbReference type="NCBI Taxonomy" id="554949"/>
    <lineage>
        <taxon>Bacteria</taxon>
        <taxon>Bacillati</taxon>
        <taxon>Bacillota</taxon>
        <taxon>Clostridia</taxon>
        <taxon>Eubacteriales</taxon>
        <taxon>Clostridiales Family XVII. Incertae Sedis</taxon>
        <taxon>Thermaerobacter</taxon>
    </lineage>
</organism>
<evidence type="ECO:0000256" key="1">
    <source>
        <dbReference type="ARBA" id="ARBA00004651"/>
    </source>
</evidence>
<dbReference type="InterPro" id="IPR052952">
    <property type="entry name" value="MFS-Transporter"/>
</dbReference>
<dbReference type="SUPFAM" id="SSF103473">
    <property type="entry name" value="MFS general substrate transporter"/>
    <property type="match status" value="1"/>
</dbReference>
<feature type="transmembrane region" description="Helical" evidence="7">
    <location>
        <begin position="51"/>
        <end position="71"/>
    </location>
</feature>
<keyword evidence="5 7" id="KW-0472">Membrane</keyword>
<sequence>MATKTGGPPRTGGTGGEPGAGLDRRPQRRSGRRAGPADGRPDAPGAPRNRWLLLALATLQQAGLTAVRFGIPVVAPFVRADLGLSLSTTGMVLGAFDLGALLTFYLTGRLTDRYGERRVMAAGAVLTGVVTAAAALAGRGLGALLALLVLAGTGFPSSQVAGSHAVVGWFPVRERGLAMGIRQAGLPAGGFAAALLLPGLASGWGWRAALLMAALACAASGVLVGLVLPRDEPGATRGATADAGVPTAGGTGGGRSQRQPADAGGRALVGWFLRQAPLVWVTLAACLLAAVQFCLTGYLPLFMEDVFRWSPGAAGRLLLVVHLGGMLGRLAWGWASDRRFAGERTRPMAGAAWTGLVVATLLALVALVGRPEGGAAAAGAMVVLAALGGFGCLGWNGLYTTVVAECAGRRSAPALGMSMTVLYVFTMLAPPLFGRVVDAAGHYAVAWGLAGCLQILGLGAIRGLARALRGHRPPVAVA</sequence>
<feature type="domain" description="Major facilitator superfamily (MFS) profile" evidence="8">
    <location>
        <begin position="50"/>
        <end position="469"/>
    </location>
</feature>
<name>A0ABZ0QRD7_9FIRM</name>
<evidence type="ECO:0000256" key="5">
    <source>
        <dbReference type="ARBA" id="ARBA00023136"/>
    </source>
</evidence>
<dbReference type="Gene3D" id="1.20.1250.20">
    <property type="entry name" value="MFS general substrate transporter like domains"/>
    <property type="match status" value="2"/>
</dbReference>
<evidence type="ECO:0000256" key="4">
    <source>
        <dbReference type="ARBA" id="ARBA00022989"/>
    </source>
</evidence>
<dbReference type="Pfam" id="PF07690">
    <property type="entry name" value="MFS_1"/>
    <property type="match status" value="1"/>
</dbReference>
<feature type="transmembrane region" description="Helical" evidence="7">
    <location>
        <begin position="119"/>
        <end position="137"/>
    </location>
</feature>
<keyword evidence="10" id="KW-1185">Reference proteome</keyword>
<evidence type="ECO:0000256" key="6">
    <source>
        <dbReference type="SAM" id="MobiDB-lite"/>
    </source>
</evidence>
<accession>A0ABZ0QRD7</accession>
<dbReference type="Proteomes" id="UP001304683">
    <property type="component" value="Chromosome"/>
</dbReference>
<evidence type="ECO:0000313" key="9">
    <source>
        <dbReference type="EMBL" id="WPD20066.1"/>
    </source>
</evidence>
<evidence type="ECO:0000256" key="2">
    <source>
        <dbReference type="ARBA" id="ARBA00022448"/>
    </source>
</evidence>
<keyword evidence="4 7" id="KW-1133">Transmembrane helix</keyword>
<dbReference type="InterPro" id="IPR020846">
    <property type="entry name" value="MFS_dom"/>
</dbReference>
<keyword evidence="3 7" id="KW-0812">Transmembrane</keyword>
<feature type="transmembrane region" description="Helical" evidence="7">
    <location>
        <begin position="411"/>
        <end position="433"/>
    </location>
</feature>
<dbReference type="RefSeq" id="WP_318751466.1">
    <property type="nucleotide sequence ID" value="NZ_CP132508.1"/>
</dbReference>
<gene>
    <name evidence="9" type="ORF">Q5761_05350</name>
</gene>
<feature type="transmembrane region" description="Helical" evidence="7">
    <location>
        <begin position="208"/>
        <end position="228"/>
    </location>
</feature>
<feature type="transmembrane region" description="Helical" evidence="7">
    <location>
        <begin position="143"/>
        <end position="172"/>
    </location>
</feature>
<feature type="transmembrane region" description="Helical" evidence="7">
    <location>
        <begin position="375"/>
        <end position="399"/>
    </location>
</feature>
<proteinExistence type="predicted"/>
<reference evidence="9 10" key="1">
    <citation type="submission" date="2023-08" db="EMBL/GenBank/DDBJ databases">
        <title>Genome sequence of Thermaerobacter compostii strain Ins1, a spore-forming filamentous bacterium isolated from a deep geothermal reservoir.</title>
        <authorList>
            <person name="Bregnard D."/>
            <person name="Gonzalez D."/>
            <person name="Junier P."/>
        </authorList>
    </citation>
    <scope>NUCLEOTIDE SEQUENCE [LARGE SCALE GENOMIC DNA]</scope>
    <source>
        <strain evidence="9 10">Ins1</strain>
    </source>
</reference>
<dbReference type="PANTHER" id="PTHR23527:SF1">
    <property type="entry name" value="BLL3282 PROTEIN"/>
    <property type="match status" value="1"/>
</dbReference>
<feature type="region of interest" description="Disordered" evidence="6">
    <location>
        <begin position="235"/>
        <end position="260"/>
    </location>
</feature>
<feature type="region of interest" description="Disordered" evidence="6">
    <location>
        <begin position="1"/>
        <end position="45"/>
    </location>
</feature>
<evidence type="ECO:0000256" key="7">
    <source>
        <dbReference type="SAM" id="Phobius"/>
    </source>
</evidence>